<dbReference type="CDD" id="cd06588">
    <property type="entry name" value="PhnB_like"/>
    <property type="match status" value="1"/>
</dbReference>
<organism evidence="2 3">
    <name type="scientific">Microlunatus ginsengisoli</name>
    <dbReference type="NCBI Taxonomy" id="363863"/>
    <lineage>
        <taxon>Bacteria</taxon>
        <taxon>Bacillati</taxon>
        <taxon>Actinomycetota</taxon>
        <taxon>Actinomycetes</taxon>
        <taxon>Propionibacteriales</taxon>
        <taxon>Propionibacteriaceae</taxon>
        <taxon>Microlunatus</taxon>
    </lineage>
</organism>
<dbReference type="SUPFAM" id="SSF54593">
    <property type="entry name" value="Glyoxalase/Bleomycin resistance protein/Dihydroxybiphenyl dioxygenase"/>
    <property type="match status" value="1"/>
</dbReference>
<evidence type="ECO:0000313" key="2">
    <source>
        <dbReference type="EMBL" id="GAA3624931.1"/>
    </source>
</evidence>
<evidence type="ECO:0000259" key="1">
    <source>
        <dbReference type="Pfam" id="PF06983"/>
    </source>
</evidence>
<dbReference type="Pfam" id="PF06983">
    <property type="entry name" value="3-dmu-9_3-mt"/>
    <property type="match status" value="1"/>
</dbReference>
<protein>
    <submittedName>
        <fullName evidence="2">VOC family protein</fullName>
    </submittedName>
</protein>
<dbReference type="PANTHER" id="PTHR33990:SF1">
    <property type="entry name" value="PROTEIN YJDN"/>
    <property type="match status" value="1"/>
</dbReference>
<dbReference type="Proteomes" id="UP001501490">
    <property type="component" value="Unassembled WGS sequence"/>
</dbReference>
<sequence>MAVLNPYISFGGNAREAMEFYQSVFGGQLDVSTFADFQMPGIAEDEATKVMHSQLTTPAGFTLMGSDLPESMGSVPDTSNITVSISGAESDQIRGYWDGLAAGGQVGMPLDQAPWGDYFGQLTDKFGVSWMVNIAGSAAAQG</sequence>
<comment type="caution">
    <text evidence="2">The sequence shown here is derived from an EMBL/GenBank/DDBJ whole genome shotgun (WGS) entry which is preliminary data.</text>
</comment>
<dbReference type="InterPro" id="IPR029068">
    <property type="entry name" value="Glyas_Bleomycin-R_OHBP_Dase"/>
</dbReference>
<dbReference type="PANTHER" id="PTHR33990">
    <property type="entry name" value="PROTEIN YJDN-RELATED"/>
    <property type="match status" value="1"/>
</dbReference>
<dbReference type="InterPro" id="IPR028973">
    <property type="entry name" value="PhnB-like"/>
</dbReference>
<dbReference type="RefSeq" id="WP_344805735.1">
    <property type="nucleotide sequence ID" value="NZ_BAABAB010000021.1"/>
</dbReference>
<dbReference type="EMBL" id="BAABAB010000021">
    <property type="protein sequence ID" value="GAA3624931.1"/>
    <property type="molecule type" value="Genomic_DNA"/>
</dbReference>
<keyword evidence="3" id="KW-1185">Reference proteome</keyword>
<dbReference type="Gene3D" id="3.10.180.10">
    <property type="entry name" value="2,3-Dihydroxybiphenyl 1,2-Dioxygenase, domain 1"/>
    <property type="match status" value="1"/>
</dbReference>
<accession>A0ABP7A4Q3</accession>
<gene>
    <name evidence="2" type="ORF">GCM10022236_29050</name>
</gene>
<reference evidence="3" key="1">
    <citation type="journal article" date="2019" name="Int. J. Syst. Evol. Microbiol.">
        <title>The Global Catalogue of Microorganisms (GCM) 10K type strain sequencing project: providing services to taxonomists for standard genome sequencing and annotation.</title>
        <authorList>
            <consortium name="The Broad Institute Genomics Platform"/>
            <consortium name="The Broad Institute Genome Sequencing Center for Infectious Disease"/>
            <person name="Wu L."/>
            <person name="Ma J."/>
        </authorList>
    </citation>
    <scope>NUCLEOTIDE SEQUENCE [LARGE SCALE GENOMIC DNA]</scope>
    <source>
        <strain evidence="3">JCM 16929</strain>
    </source>
</reference>
<proteinExistence type="predicted"/>
<feature type="domain" description="PhnB-like" evidence="1">
    <location>
        <begin position="6"/>
        <end position="132"/>
    </location>
</feature>
<evidence type="ECO:0000313" key="3">
    <source>
        <dbReference type="Proteomes" id="UP001501490"/>
    </source>
</evidence>
<name>A0ABP7A4Q3_9ACTN</name>